<dbReference type="EMBL" id="AE003849">
    <property type="protein sequence ID" value="AAF84685.1"/>
    <property type="molecule type" value="Genomic_DNA"/>
</dbReference>
<evidence type="ECO:0000313" key="3">
    <source>
        <dbReference type="Proteomes" id="UP000000812"/>
    </source>
</evidence>
<dbReference type="KEGG" id="xfa:XF_1879"/>
<feature type="transmembrane region" description="Helical" evidence="1">
    <location>
        <begin position="42"/>
        <end position="64"/>
    </location>
</feature>
<keyword evidence="1" id="KW-1133">Transmembrane helix</keyword>
<accession>Q9PCA2</accession>
<proteinExistence type="predicted"/>
<dbReference type="HOGENOM" id="CLU_2830370_0_0_6"/>
<dbReference type="PIR" id="G82626">
    <property type="entry name" value="G82626"/>
</dbReference>
<organism evidence="2 3">
    <name type="scientific">Xylella fastidiosa (strain 9a5c)</name>
    <dbReference type="NCBI Taxonomy" id="160492"/>
    <lineage>
        <taxon>Bacteria</taxon>
        <taxon>Pseudomonadati</taxon>
        <taxon>Pseudomonadota</taxon>
        <taxon>Gammaproteobacteria</taxon>
        <taxon>Lysobacterales</taxon>
        <taxon>Lysobacteraceae</taxon>
        <taxon>Xylella</taxon>
    </lineage>
</organism>
<reference evidence="2 3" key="1">
    <citation type="journal article" date="2000" name="Nature">
        <title>The genome sequence of the plant pathogen Xylella fastidiosa.</title>
        <authorList>
            <person name="Simpson A.J."/>
            <person name="Reinach F.C."/>
            <person name="Arruda P."/>
            <person name="Abreu F.A."/>
            <person name="Acencio M."/>
            <person name="Alvarenga R."/>
            <person name="Alves L.M."/>
            <person name="Araya J.E."/>
            <person name="Baia G.S."/>
            <person name="Baptista C.S."/>
            <person name="Barros M.H."/>
            <person name="Bonaccorsi E.D."/>
            <person name="Bordin S."/>
            <person name="Bove J.M."/>
            <person name="Briones M.R."/>
            <person name="Bueno M.R."/>
            <person name="Camargo A.A."/>
            <person name="Camargo L.E."/>
            <person name="Carraro D.M."/>
            <person name="Carrer H."/>
            <person name="Colauto N.B."/>
            <person name="Colombo C."/>
            <person name="Costa F.F."/>
            <person name="Costa M.C."/>
            <person name="Costa-Neto C.M."/>
            <person name="Coutinho L.L."/>
            <person name="Cristofani M."/>
            <person name="Dias-Neto E."/>
            <person name="Docena C."/>
            <person name="El-Dorry H."/>
            <person name="Facincani A.P."/>
            <person name="Ferreira A.J."/>
            <person name="Ferreira V.C."/>
            <person name="Ferro J.A."/>
            <person name="Fraga J.S."/>
            <person name="Franca S.C."/>
            <person name="Franco M.C."/>
            <person name="Frohme M."/>
            <person name="Furlan L.R."/>
            <person name="Garnier M."/>
            <person name="Goldman G.H."/>
            <person name="Goldman M.H."/>
            <person name="Gomes S.L."/>
            <person name="Gruber A."/>
            <person name="Ho P.L."/>
            <person name="Hoheisel J.D."/>
            <person name="Junqueira M.L."/>
            <person name="Kemper E.L."/>
            <person name="Kitajima J.P."/>
            <person name="Krieger J.E."/>
            <person name="Kuramae E.E."/>
            <person name="Laigret F."/>
            <person name="Lambais M.R."/>
            <person name="Leite L.C."/>
            <person name="Lemos E.G."/>
            <person name="Lemos M.V."/>
            <person name="Lopes S.A."/>
            <person name="Lopes C.R."/>
            <person name="Machado J.A."/>
            <person name="Machado M.A."/>
            <person name="Madeira A.M."/>
            <person name="Madeira H.M."/>
            <person name="Marino C.L."/>
            <person name="Marques M.V."/>
            <person name="Martins E.A."/>
            <person name="Martins E.M."/>
            <person name="Matsukuma A.Y."/>
            <person name="Menck C.F."/>
            <person name="Miracca E.C."/>
            <person name="Miyaki C.Y."/>
            <person name="Monteriro-Vitorello C.B."/>
            <person name="Moon D.H."/>
            <person name="Nagai M.A."/>
            <person name="Nascimento A.L."/>
            <person name="Netto L.E."/>
            <person name="Nhani A.Jr."/>
            <person name="Nobrega F.G."/>
            <person name="Nunes L.R."/>
            <person name="Oliveira M.A."/>
            <person name="de Oliveira M.C."/>
            <person name="de Oliveira R.C."/>
            <person name="Palmieri D.A."/>
            <person name="Paris A."/>
            <person name="Peixoto B.R."/>
            <person name="Pereira G.A."/>
            <person name="Pereira H.A.Jr."/>
            <person name="Pesquero J.B."/>
            <person name="Quaggio R.B."/>
            <person name="Roberto P.G."/>
            <person name="Rodrigues V."/>
            <person name="de M Rosa A.J."/>
            <person name="de Rosa V.E.Jr."/>
            <person name="de Sa R.G."/>
            <person name="Santelli R.V."/>
            <person name="Sawasaki H.E."/>
            <person name="da Silva A.C."/>
            <person name="da Silva A.M."/>
            <person name="da Silva F.R."/>
            <person name="da Silva W.A.Jr."/>
            <person name="da Silveira J.F."/>
            <person name="Silvestri M.L."/>
            <person name="Siqueira W.J."/>
            <person name="de Souza A.A."/>
            <person name="de Souza A.P."/>
            <person name="Terenzi M.F."/>
            <person name="Truffi D."/>
            <person name="Tsai S.M."/>
            <person name="Tsuhako M.H."/>
            <person name="Vallada H."/>
            <person name="Van Sluys M.A."/>
            <person name="Verjovski-Almeida S."/>
            <person name="Vettore A.L."/>
            <person name="Zago M.A."/>
            <person name="Zatz M."/>
            <person name="Meidanis J."/>
            <person name="Setubal J.C."/>
        </authorList>
    </citation>
    <scope>NUCLEOTIDE SEQUENCE [LARGE SCALE GENOMIC DNA]</scope>
    <source>
        <strain evidence="2 3">9a5c</strain>
    </source>
</reference>
<sequence length="66" mass="7707">MAQQLMSLYCTQYDVEARTCSQQAWMVPPSLLPPISYEDVRILLPHIVMCFLVAWGFHFLFTVVRD</sequence>
<dbReference type="Proteomes" id="UP000000812">
    <property type="component" value="Chromosome"/>
</dbReference>
<name>Q9PCA2_XYLFA</name>
<dbReference type="STRING" id="160492.XF_1879"/>
<evidence type="ECO:0000256" key="1">
    <source>
        <dbReference type="SAM" id="Phobius"/>
    </source>
</evidence>
<dbReference type="AlphaFoldDB" id="Q9PCA2"/>
<evidence type="ECO:0000313" key="2">
    <source>
        <dbReference type="EMBL" id="AAF84685.1"/>
    </source>
</evidence>
<protein>
    <submittedName>
        <fullName evidence="2">Uncharacterized protein</fullName>
    </submittedName>
</protein>
<keyword evidence="1" id="KW-0812">Transmembrane</keyword>
<keyword evidence="1" id="KW-0472">Membrane</keyword>
<gene>
    <name evidence="2" type="ordered locus">XF_1879</name>
</gene>